<name>A0A9D4EEI0_DREPO</name>
<organism evidence="1 2">
    <name type="scientific">Dreissena polymorpha</name>
    <name type="common">Zebra mussel</name>
    <name type="synonym">Mytilus polymorpha</name>
    <dbReference type="NCBI Taxonomy" id="45954"/>
    <lineage>
        <taxon>Eukaryota</taxon>
        <taxon>Metazoa</taxon>
        <taxon>Spiralia</taxon>
        <taxon>Lophotrochozoa</taxon>
        <taxon>Mollusca</taxon>
        <taxon>Bivalvia</taxon>
        <taxon>Autobranchia</taxon>
        <taxon>Heteroconchia</taxon>
        <taxon>Euheterodonta</taxon>
        <taxon>Imparidentia</taxon>
        <taxon>Neoheterodontei</taxon>
        <taxon>Myida</taxon>
        <taxon>Dreissenoidea</taxon>
        <taxon>Dreissenidae</taxon>
        <taxon>Dreissena</taxon>
    </lineage>
</organism>
<evidence type="ECO:0000313" key="1">
    <source>
        <dbReference type="EMBL" id="KAH3776745.1"/>
    </source>
</evidence>
<keyword evidence="2" id="KW-1185">Reference proteome</keyword>
<reference evidence="1" key="1">
    <citation type="journal article" date="2019" name="bioRxiv">
        <title>The Genome of the Zebra Mussel, Dreissena polymorpha: A Resource for Invasive Species Research.</title>
        <authorList>
            <person name="McCartney M.A."/>
            <person name="Auch B."/>
            <person name="Kono T."/>
            <person name="Mallez S."/>
            <person name="Zhang Y."/>
            <person name="Obille A."/>
            <person name="Becker A."/>
            <person name="Abrahante J.E."/>
            <person name="Garbe J."/>
            <person name="Badalamenti J.P."/>
            <person name="Herman A."/>
            <person name="Mangelson H."/>
            <person name="Liachko I."/>
            <person name="Sullivan S."/>
            <person name="Sone E.D."/>
            <person name="Koren S."/>
            <person name="Silverstein K.A.T."/>
            <person name="Beckman K.B."/>
            <person name="Gohl D.M."/>
        </authorList>
    </citation>
    <scope>NUCLEOTIDE SEQUENCE</scope>
    <source>
        <strain evidence="1">Duluth1</strain>
        <tissue evidence="1">Whole animal</tissue>
    </source>
</reference>
<gene>
    <name evidence="1" type="ORF">DPMN_178177</name>
</gene>
<comment type="caution">
    <text evidence="1">The sequence shown here is derived from an EMBL/GenBank/DDBJ whole genome shotgun (WGS) entry which is preliminary data.</text>
</comment>
<dbReference type="EMBL" id="JAIWYP010000009">
    <property type="protein sequence ID" value="KAH3776745.1"/>
    <property type="molecule type" value="Genomic_DNA"/>
</dbReference>
<proteinExistence type="predicted"/>
<dbReference type="AlphaFoldDB" id="A0A9D4EEI0"/>
<reference evidence="1" key="2">
    <citation type="submission" date="2020-11" db="EMBL/GenBank/DDBJ databases">
        <authorList>
            <person name="McCartney M.A."/>
            <person name="Auch B."/>
            <person name="Kono T."/>
            <person name="Mallez S."/>
            <person name="Becker A."/>
            <person name="Gohl D.M."/>
            <person name="Silverstein K.A.T."/>
            <person name="Koren S."/>
            <person name="Bechman K.B."/>
            <person name="Herman A."/>
            <person name="Abrahante J.E."/>
            <person name="Garbe J."/>
        </authorList>
    </citation>
    <scope>NUCLEOTIDE SEQUENCE</scope>
    <source>
        <strain evidence="1">Duluth1</strain>
        <tissue evidence="1">Whole animal</tissue>
    </source>
</reference>
<dbReference type="Proteomes" id="UP000828390">
    <property type="component" value="Unassembled WGS sequence"/>
</dbReference>
<protein>
    <submittedName>
        <fullName evidence="1">Uncharacterized protein</fullName>
    </submittedName>
</protein>
<sequence length="72" mass="8165">MYIDCITVPNHRMYIEGNEWQITLSQSLSNTSHTMICVRSVVTTNPLHWEIPNFCERIHVHVTTLAAVGSAP</sequence>
<accession>A0A9D4EEI0</accession>
<evidence type="ECO:0000313" key="2">
    <source>
        <dbReference type="Proteomes" id="UP000828390"/>
    </source>
</evidence>